<dbReference type="InterPro" id="IPR057974">
    <property type="entry name" value="NUA/TPR/MLP1-2-like_dom"/>
</dbReference>
<feature type="coiled-coil region" evidence="4">
    <location>
        <begin position="419"/>
        <end position="446"/>
    </location>
</feature>
<dbReference type="STRING" id="1051891.A0A0C3Q635"/>
<feature type="compositionally biased region" description="Low complexity" evidence="5">
    <location>
        <begin position="1053"/>
        <end position="1091"/>
    </location>
</feature>
<dbReference type="AlphaFoldDB" id="A0A0C3Q635"/>
<dbReference type="HOGENOM" id="CLU_274534_0_0_1"/>
<dbReference type="PANTHER" id="PTHR18898:SF2">
    <property type="entry name" value="NUCLEOPROTEIN TPR"/>
    <property type="match status" value="1"/>
</dbReference>
<dbReference type="InterPro" id="IPR012929">
    <property type="entry name" value="Nucleoprot-TPR/MLP1-2_dom"/>
</dbReference>
<feature type="region of interest" description="Disordered" evidence="5">
    <location>
        <begin position="237"/>
        <end position="261"/>
    </location>
</feature>
<evidence type="ECO:0000313" key="9">
    <source>
        <dbReference type="Proteomes" id="UP000054248"/>
    </source>
</evidence>
<feature type="region of interest" description="Disordered" evidence="5">
    <location>
        <begin position="1026"/>
        <end position="1167"/>
    </location>
</feature>
<keyword evidence="2 4" id="KW-0175">Coiled coil</keyword>
<evidence type="ECO:0000256" key="2">
    <source>
        <dbReference type="ARBA" id="ARBA00023054"/>
    </source>
</evidence>
<evidence type="ECO:0000256" key="1">
    <source>
        <dbReference type="ARBA" id="ARBA00004123"/>
    </source>
</evidence>
<protein>
    <submittedName>
        <fullName evidence="8">Uncharacterized protein</fullName>
    </submittedName>
</protein>
<feature type="domain" description="Nucleoprotein TPR/MLP1-2" evidence="6">
    <location>
        <begin position="594"/>
        <end position="721"/>
    </location>
</feature>
<dbReference type="PANTHER" id="PTHR18898">
    <property type="entry name" value="NUCLEOPROTEIN TPR-RELATED"/>
    <property type="match status" value="1"/>
</dbReference>
<feature type="domain" description="NUA/TPR/MLP1-2-like" evidence="7">
    <location>
        <begin position="83"/>
        <end position="181"/>
    </location>
</feature>
<evidence type="ECO:0000259" key="6">
    <source>
        <dbReference type="Pfam" id="PF07926"/>
    </source>
</evidence>
<feature type="compositionally biased region" description="Low complexity" evidence="5">
    <location>
        <begin position="1104"/>
        <end position="1138"/>
    </location>
</feature>
<dbReference type="Gene3D" id="1.10.287.1490">
    <property type="match status" value="2"/>
</dbReference>
<reference evidence="8 9" key="1">
    <citation type="submission" date="2014-04" db="EMBL/GenBank/DDBJ databases">
        <authorList>
            <consortium name="DOE Joint Genome Institute"/>
            <person name="Kuo A."/>
            <person name="Girlanda M."/>
            <person name="Perotto S."/>
            <person name="Kohler A."/>
            <person name="Nagy L.G."/>
            <person name="Floudas D."/>
            <person name="Copeland A."/>
            <person name="Barry K.W."/>
            <person name="Cichocki N."/>
            <person name="Veneault-Fourrey C."/>
            <person name="LaButti K."/>
            <person name="Lindquist E.A."/>
            <person name="Lipzen A."/>
            <person name="Lundell T."/>
            <person name="Morin E."/>
            <person name="Murat C."/>
            <person name="Sun H."/>
            <person name="Tunlid A."/>
            <person name="Henrissat B."/>
            <person name="Grigoriev I.V."/>
            <person name="Hibbett D.S."/>
            <person name="Martin F."/>
            <person name="Nordberg H.P."/>
            <person name="Cantor M.N."/>
            <person name="Hua S.X."/>
        </authorList>
    </citation>
    <scope>NUCLEOTIDE SEQUENCE [LARGE SCALE GENOMIC DNA]</scope>
    <source>
        <strain evidence="8 9">MUT 4182</strain>
    </source>
</reference>
<proteinExistence type="predicted"/>
<dbReference type="EMBL" id="KN823269">
    <property type="protein sequence ID" value="KIO18684.1"/>
    <property type="molecule type" value="Genomic_DNA"/>
</dbReference>
<evidence type="ECO:0000313" key="8">
    <source>
        <dbReference type="EMBL" id="KIO18684.1"/>
    </source>
</evidence>
<name>A0A0C3Q635_9AGAM</name>
<feature type="coiled-coil region" evidence="4">
    <location>
        <begin position="35"/>
        <end position="62"/>
    </location>
</feature>
<dbReference type="Proteomes" id="UP000054248">
    <property type="component" value="Unassembled WGS sequence"/>
</dbReference>
<dbReference type="Pfam" id="PF25785">
    <property type="entry name" value="TPR"/>
    <property type="match status" value="1"/>
</dbReference>
<dbReference type="GO" id="GO:0005643">
    <property type="term" value="C:nuclear pore"/>
    <property type="evidence" value="ECO:0007669"/>
    <property type="project" value="TreeGrafter"/>
</dbReference>
<dbReference type="Pfam" id="PF07926">
    <property type="entry name" value="TPR_MLP1_2"/>
    <property type="match status" value="1"/>
</dbReference>
<gene>
    <name evidence="8" type="ORF">M407DRAFT_11755</name>
</gene>
<feature type="coiled-coil region" evidence="4">
    <location>
        <begin position="163"/>
        <end position="233"/>
    </location>
</feature>
<sequence>MTFTEVYAQYVRQSAELASEKQENARLSECLAQILADIEERAPTLQEQRNEYERMQRDLERLGPQLAEVLQERDVESRNARLALERAASRDSENVQLERQLSDLGRQVRHLLREIEIRENPALEAEAYEEPAGATVPDLTDTDRIITDQLTLFRSISEMQLQNQRLLRVVRETSTRMETMEKEAREAAEAVESDAVRRAKLAMEGLHAKVKSMESAERALKKENDMLSSLLARSKHAQPTNGMSSLEHVDRHPVNGGDSMSFSESEKVAEMASVLKEMGTNATRLQEELSDSRKQASQLQVNLAKANAQIDYLNERHRMSDQATDMQRRELAELQTRSSKYQAQVAALEIACHQAQDQAREANAMLDRLRAETANLRAERSLLKDVETRLSANVNELNKDNASLNSFLRDTRTVQDDAKRAAESERRRLESQIQSFEVQVQDLRIQVSQELDRNRHISLQKEVEVKELQAKIERSGSSEKLAVYERGITGSGTQDISSPEELKREVAELRAALRGAELDIEAARGHAEQFKVISETSEQALVDLQQRADLRIQAEAADLHARIQALESDLGASVDNNKALQRQVEEQRTRFESEKRELEFALADVNNAESSATAIQESAQHDLRRQVQLTQEAHEKYERELLAHAEAVKTVAELKQQLTSAQSQIRDKQVAAETAQANLVSSQTSWDLQKETLAKELRDLQTRHDELTAQNAALHKHLESVSQQATAIRQTADQRAILVDSPAAAGDDALNELRSVVAYLRREKEIVDLQLDLSRQENVRLRSQIDHLIKSLDETRTQLSTEREQAANSAHTATQHAELVEKINQLNILRESNATLRAESEAYGRRVRQLDQQLQKALGELDPLKVELATSKAELAAREDHVKVLEAETDRWRARNTQLLTQYKQVDPEELRTAKEESETAKGQLEAIRTEFNKLQESKGKLEQTFKALRTQSMDKLEKQRTTITKLEEDNGQLSGRIKELEASAPVAPAPAELSALRRELAQKSQELMTAKQAVAAAEAKIAELQKTSNNSDRMDVDSQALPETPKAPPSTPAAVAGPSSGATAATAAQPKPGAATAQSQATSAGPTAVRGRGRGVVRGARGGVAVRGRGAAPAAASATSAATSGTAASGLAISGAAKRPLEEGSESGDGKRLRVQRNRQPVEESS</sequence>
<accession>A0A0C3Q635</accession>
<keyword evidence="9" id="KW-1185">Reference proteome</keyword>
<evidence type="ECO:0000256" key="5">
    <source>
        <dbReference type="SAM" id="MobiDB-lite"/>
    </source>
</evidence>
<dbReference type="GO" id="GO:0006406">
    <property type="term" value="P:mRNA export from nucleus"/>
    <property type="evidence" value="ECO:0007669"/>
    <property type="project" value="TreeGrafter"/>
</dbReference>
<evidence type="ECO:0000256" key="3">
    <source>
        <dbReference type="ARBA" id="ARBA00023242"/>
    </source>
</evidence>
<comment type="subcellular location">
    <subcellularLocation>
        <location evidence="1">Nucleus</location>
    </subcellularLocation>
</comment>
<reference evidence="9" key="2">
    <citation type="submission" date="2015-01" db="EMBL/GenBank/DDBJ databases">
        <title>Evolutionary Origins and Diversification of the Mycorrhizal Mutualists.</title>
        <authorList>
            <consortium name="DOE Joint Genome Institute"/>
            <consortium name="Mycorrhizal Genomics Consortium"/>
            <person name="Kohler A."/>
            <person name="Kuo A."/>
            <person name="Nagy L.G."/>
            <person name="Floudas D."/>
            <person name="Copeland A."/>
            <person name="Barry K.W."/>
            <person name="Cichocki N."/>
            <person name="Veneault-Fourrey C."/>
            <person name="LaButti K."/>
            <person name="Lindquist E.A."/>
            <person name="Lipzen A."/>
            <person name="Lundell T."/>
            <person name="Morin E."/>
            <person name="Murat C."/>
            <person name="Riley R."/>
            <person name="Ohm R."/>
            <person name="Sun H."/>
            <person name="Tunlid A."/>
            <person name="Henrissat B."/>
            <person name="Grigoriev I.V."/>
            <person name="Hibbett D.S."/>
            <person name="Martin F."/>
        </authorList>
    </citation>
    <scope>NUCLEOTIDE SEQUENCE [LARGE SCALE GENOMIC DNA]</scope>
    <source>
        <strain evidence="9">MUT 4182</strain>
    </source>
</reference>
<keyword evidence="3" id="KW-0539">Nucleus</keyword>
<organism evidence="8 9">
    <name type="scientific">Tulasnella calospora MUT 4182</name>
    <dbReference type="NCBI Taxonomy" id="1051891"/>
    <lineage>
        <taxon>Eukaryota</taxon>
        <taxon>Fungi</taxon>
        <taxon>Dikarya</taxon>
        <taxon>Basidiomycota</taxon>
        <taxon>Agaricomycotina</taxon>
        <taxon>Agaricomycetes</taxon>
        <taxon>Cantharellales</taxon>
        <taxon>Tulasnellaceae</taxon>
        <taxon>Tulasnella</taxon>
    </lineage>
</organism>
<dbReference type="GO" id="GO:0017056">
    <property type="term" value="F:structural constituent of nuclear pore"/>
    <property type="evidence" value="ECO:0007669"/>
    <property type="project" value="TreeGrafter"/>
</dbReference>
<dbReference type="GO" id="GO:0006606">
    <property type="term" value="P:protein import into nucleus"/>
    <property type="evidence" value="ECO:0007669"/>
    <property type="project" value="InterPro"/>
</dbReference>
<evidence type="ECO:0000259" key="7">
    <source>
        <dbReference type="Pfam" id="PF25785"/>
    </source>
</evidence>
<dbReference type="OrthoDB" id="343070at2759"/>
<feature type="coiled-coil region" evidence="4">
    <location>
        <begin position="563"/>
        <end position="717"/>
    </location>
</feature>
<feature type="coiled-coil region" evidence="4">
    <location>
        <begin position="275"/>
        <end position="386"/>
    </location>
</feature>
<evidence type="ECO:0000256" key="4">
    <source>
        <dbReference type="SAM" id="Coils"/>
    </source>
</evidence>